<name>A0A1I1KD33_9RHOB</name>
<dbReference type="InterPro" id="IPR036680">
    <property type="entry name" value="SPOR-like_sf"/>
</dbReference>
<accession>A0A1I1KD33</accession>
<dbReference type="InterPro" id="IPR007730">
    <property type="entry name" value="SPOR-like_dom"/>
</dbReference>
<organism evidence="3 4">
    <name type="scientific">Pseudooceanicola nitratireducens</name>
    <dbReference type="NCBI Taxonomy" id="517719"/>
    <lineage>
        <taxon>Bacteria</taxon>
        <taxon>Pseudomonadati</taxon>
        <taxon>Pseudomonadota</taxon>
        <taxon>Alphaproteobacteria</taxon>
        <taxon>Rhodobacterales</taxon>
        <taxon>Paracoccaceae</taxon>
        <taxon>Pseudooceanicola</taxon>
    </lineage>
</organism>
<dbReference type="SUPFAM" id="SSF110997">
    <property type="entry name" value="Sporulation related repeat"/>
    <property type="match status" value="1"/>
</dbReference>
<sequence length="447" mass="46506">MTRFSRRFSQSCSVATVAAVALTIGVAGIGSSAMAQSRGPAEYPPASYAGSQYVDSKGCVFVRAGVNGNVTWVPRVARNRQAVCGFQPTQVQGATAAPTARPPVTVITAAEPETQAAPAAGPAQTAAAPQAQPAVPAPVRRPAAVVAGPSVAPVAVQPVPRVRAPAAPVVEARPRILPAPAAPVVSPVLAPQVATPCDGLSATGRTYMGYGGTQGLRCGPQSDYASNYASGAPRFMVPGAAPAMTAPQAPQAAAPASGPKVFAVPTRDVKRVVTARTTSDHQIDPDARVMPKHVYENKQLTQQGIAVPKGYRKIWEDDRLNPRRAEQTLSGKRKMEMVWTNTVPRRLVPVEVAPAKPVARAASVSSRSAPQPAAPAGRYIQVGSFRTPGNAQAVAQTLANKSGQRVQLRQSGTARVVMMGPFTNDRDLGRALAIARQAGFADAFPRH</sequence>
<dbReference type="Pfam" id="PF05036">
    <property type="entry name" value="SPOR"/>
    <property type="match status" value="1"/>
</dbReference>
<evidence type="ECO:0000313" key="4">
    <source>
        <dbReference type="Proteomes" id="UP000231644"/>
    </source>
</evidence>
<dbReference type="OrthoDB" id="7843142at2"/>
<evidence type="ECO:0000259" key="2">
    <source>
        <dbReference type="PROSITE" id="PS51724"/>
    </source>
</evidence>
<dbReference type="RefSeq" id="WP_093452262.1">
    <property type="nucleotide sequence ID" value="NZ_FNZG01000003.1"/>
</dbReference>
<dbReference type="GO" id="GO:0042834">
    <property type="term" value="F:peptidoglycan binding"/>
    <property type="evidence" value="ECO:0007669"/>
    <property type="project" value="InterPro"/>
</dbReference>
<evidence type="ECO:0000313" key="3">
    <source>
        <dbReference type="EMBL" id="SFC58395.1"/>
    </source>
</evidence>
<dbReference type="Proteomes" id="UP000231644">
    <property type="component" value="Unassembled WGS sequence"/>
</dbReference>
<dbReference type="STRING" id="517719.SAMN05421762_1423"/>
<protein>
    <submittedName>
        <fullName evidence="3">Sporulation related domain-containing protein</fullName>
    </submittedName>
</protein>
<feature type="domain" description="SPOR" evidence="2">
    <location>
        <begin position="372"/>
        <end position="447"/>
    </location>
</feature>
<gene>
    <name evidence="3" type="ORF">SAMN05421762_1423</name>
</gene>
<dbReference type="Gene3D" id="3.30.70.1070">
    <property type="entry name" value="Sporulation related repeat"/>
    <property type="match status" value="1"/>
</dbReference>
<proteinExistence type="predicted"/>
<dbReference type="EMBL" id="FOLX01000001">
    <property type="protein sequence ID" value="SFC58395.1"/>
    <property type="molecule type" value="Genomic_DNA"/>
</dbReference>
<evidence type="ECO:0000256" key="1">
    <source>
        <dbReference type="SAM" id="MobiDB-lite"/>
    </source>
</evidence>
<reference evidence="3 4" key="1">
    <citation type="submission" date="2016-10" db="EMBL/GenBank/DDBJ databases">
        <authorList>
            <person name="de Groot N.N."/>
        </authorList>
    </citation>
    <scope>NUCLEOTIDE SEQUENCE [LARGE SCALE GENOMIC DNA]</scope>
    <source>
        <strain evidence="3 4">DSM 29619</strain>
    </source>
</reference>
<dbReference type="PROSITE" id="PS51724">
    <property type="entry name" value="SPOR"/>
    <property type="match status" value="1"/>
</dbReference>
<keyword evidence="4" id="KW-1185">Reference proteome</keyword>
<dbReference type="AlphaFoldDB" id="A0A1I1KD33"/>
<feature type="region of interest" description="Disordered" evidence="1">
    <location>
        <begin position="114"/>
        <end position="135"/>
    </location>
</feature>